<dbReference type="PANTHER" id="PTHR46072:SF9">
    <property type="entry name" value="ACETAMIDASE"/>
    <property type="match status" value="1"/>
</dbReference>
<gene>
    <name evidence="7" type="ORF">PSALAMII_LOCUS4010</name>
</gene>
<dbReference type="Gene3D" id="3.90.1300.10">
    <property type="entry name" value="Amidase signature (AS) domain"/>
    <property type="match status" value="1"/>
</dbReference>
<accession>A0A9W4J0L3</accession>
<comment type="catalytic activity">
    <reaction evidence="1">
        <text>a monocarboxylic acid amide + H2O = a monocarboxylate + NH4(+)</text>
        <dbReference type="Rhea" id="RHEA:12020"/>
        <dbReference type="ChEBI" id="CHEBI:15377"/>
        <dbReference type="ChEBI" id="CHEBI:28938"/>
        <dbReference type="ChEBI" id="CHEBI:35757"/>
        <dbReference type="ChEBI" id="CHEBI:83628"/>
        <dbReference type="EC" id="3.5.1.4"/>
    </reaction>
</comment>
<dbReference type="InterPro" id="IPR036928">
    <property type="entry name" value="AS_sf"/>
</dbReference>
<comment type="caution">
    <text evidence="7">The sequence shown here is derived from an EMBL/GenBank/DDBJ whole genome shotgun (WGS) entry which is preliminary data.</text>
</comment>
<dbReference type="EC" id="3.5.1.4" evidence="3"/>
<evidence type="ECO:0000256" key="3">
    <source>
        <dbReference type="ARBA" id="ARBA00012922"/>
    </source>
</evidence>
<dbReference type="PIRSF" id="PIRSF001221">
    <property type="entry name" value="Amidase_fungi"/>
    <property type="match status" value="1"/>
</dbReference>
<dbReference type="GO" id="GO:0004040">
    <property type="term" value="F:amidase activity"/>
    <property type="evidence" value="ECO:0007669"/>
    <property type="project" value="UniProtKB-EC"/>
</dbReference>
<feature type="domain" description="Amidase" evidence="6">
    <location>
        <begin position="74"/>
        <end position="532"/>
    </location>
</feature>
<name>A0A9W4J0L3_9EURO</name>
<proteinExistence type="inferred from homology"/>
<reference evidence="7" key="1">
    <citation type="submission" date="2021-07" db="EMBL/GenBank/DDBJ databases">
        <authorList>
            <person name="Branca A.L. A."/>
        </authorList>
    </citation>
    <scope>NUCLEOTIDE SEQUENCE</scope>
</reference>
<feature type="binding site" evidence="5">
    <location>
        <begin position="226"/>
        <end position="229"/>
    </location>
    <ligand>
        <name>substrate</name>
    </ligand>
</feature>
<evidence type="ECO:0000256" key="4">
    <source>
        <dbReference type="ARBA" id="ARBA00022801"/>
    </source>
</evidence>
<evidence type="ECO:0000313" key="7">
    <source>
        <dbReference type="EMBL" id="CAG8362452.1"/>
    </source>
</evidence>
<organism evidence="7 8">
    <name type="scientific">Penicillium salamii</name>
    <dbReference type="NCBI Taxonomy" id="1612424"/>
    <lineage>
        <taxon>Eukaryota</taxon>
        <taxon>Fungi</taxon>
        <taxon>Dikarya</taxon>
        <taxon>Ascomycota</taxon>
        <taxon>Pezizomycotina</taxon>
        <taxon>Eurotiomycetes</taxon>
        <taxon>Eurotiomycetidae</taxon>
        <taxon>Eurotiales</taxon>
        <taxon>Aspergillaceae</taxon>
        <taxon>Penicillium</taxon>
    </lineage>
</organism>
<dbReference type="InterPro" id="IPR023631">
    <property type="entry name" value="Amidase_dom"/>
</dbReference>
<dbReference type="AlphaFoldDB" id="A0A9W4J0L3"/>
<sequence length="548" mass="60696">MSVDWSKRGADKRIRLFHSIPEEWKLRKYYGRESNVLNIPTECGKLSAEELSITNSTASDLVEKLSRGELKAVDVTVAFCKRTTVAHQLIRCFHAFFPEKAIAQAKELDEYFEIHKKPIGPLHGLPISINDQFRIEGQEASMGRVAWLGKYDTTESTLVTLLRKAGAVLYTKTSVCQTLLSGETCNNIIARTSNPRNNAWSAGGSSGGEGALIALRGSVLGVGTDIGGSVRVPAAFNFLYAIKPSQGRTPHSKMANSIGVQETAHSIIGPIAHTAADLRLFLKAVLSQEPWNYDPKVIPLPWRSSEEDIARSKVAGRLTLGYFHSDGVVNPHPPILRGIDEAVAKLRENGHTLIPWRPYKHCYAQRLVRIIYTADGNTGILNSLKASGEPVLPYNKRLLRSTKGHLNANQLGEVQLKQWEYQRKYLERWRRFEEENGTELDAIIAPVAATAAIRHGKFRYYGYSSVISLLDFTSAVVPVTFAQKSVDLKPSNYTPLNKLDAAVQAEYDPEVYDGAPVGLQVIGRRLSEERILVIAEEIGRLLGNSQTP</sequence>
<keyword evidence="4" id="KW-0378">Hydrolase</keyword>
<dbReference type="PANTHER" id="PTHR46072">
    <property type="entry name" value="AMIDASE-RELATED-RELATED"/>
    <property type="match status" value="1"/>
</dbReference>
<evidence type="ECO:0000313" key="8">
    <source>
        <dbReference type="Proteomes" id="UP001152646"/>
    </source>
</evidence>
<dbReference type="Proteomes" id="UP001152646">
    <property type="component" value="Unassembled WGS sequence"/>
</dbReference>
<evidence type="ECO:0000256" key="2">
    <source>
        <dbReference type="ARBA" id="ARBA00009199"/>
    </source>
</evidence>
<evidence type="ECO:0000256" key="5">
    <source>
        <dbReference type="PIRSR" id="PIRSR001221-2"/>
    </source>
</evidence>
<feature type="binding site" evidence="5">
    <location>
        <position position="205"/>
    </location>
    <ligand>
        <name>substrate</name>
    </ligand>
</feature>
<dbReference type="OrthoDB" id="6428749at2759"/>
<dbReference type="EMBL" id="CAJVPA010000144">
    <property type="protein sequence ID" value="CAG8362452.1"/>
    <property type="molecule type" value="Genomic_DNA"/>
</dbReference>
<dbReference type="PROSITE" id="PS00571">
    <property type="entry name" value="AMIDASES"/>
    <property type="match status" value="1"/>
</dbReference>
<feature type="binding site" evidence="5">
    <location>
        <position position="179"/>
    </location>
    <ligand>
        <name>substrate</name>
    </ligand>
</feature>
<comment type="similarity">
    <text evidence="2">Belongs to the amidase family.</text>
</comment>
<evidence type="ECO:0000256" key="1">
    <source>
        <dbReference type="ARBA" id="ARBA00001311"/>
    </source>
</evidence>
<dbReference type="Pfam" id="PF01425">
    <property type="entry name" value="Amidase"/>
    <property type="match status" value="1"/>
</dbReference>
<evidence type="ECO:0000259" key="6">
    <source>
        <dbReference type="Pfam" id="PF01425"/>
    </source>
</evidence>
<dbReference type="InterPro" id="IPR020556">
    <property type="entry name" value="Amidase_CS"/>
</dbReference>
<protein>
    <recommendedName>
        <fullName evidence="3">amidase</fullName>
        <ecNumber evidence="3">3.5.1.4</ecNumber>
    </recommendedName>
</protein>
<dbReference type="SUPFAM" id="SSF75304">
    <property type="entry name" value="Amidase signature (AS) enzymes"/>
    <property type="match status" value="1"/>
</dbReference>